<dbReference type="SMART" id="SM00415">
    <property type="entry name" value="HSF"/>
    <property type="match status" value="1"/>
</dbReference>
<dbReference type="InterPro" id="IPR036388">
    <property type="entry name" value="WH-like_DNA-bd_sf"/>
</dbReference>
<feature type="region of interest" description="Disordered" evidence="10">
    <location>
        <begin position="222"/>
        <end position="359"/>
    </location>
</feature>
<name>A0A843UG06_COLES</name>
<comment type="similarity">
    <text evidence="9">Belongs to the HSF family.</text>
</comment>
<dbReference type="GO" id="GO:0003700">
    <property type="term" value="F:DNA-binding transcription factor activity"/>
    <property type="evidence" value="ECO:0007669"/>
    <property type="project" value="InterPro"/>
</dbReference>
<evidence type="ECO:0000256" key="2">
    <source>
        <dbReference type="ARBA" id="ARBA00011233"/>
    </source>
</evidence>
<evidence type="ECO:0000256" key="1">
    <source>
        <dbReference type="ARBA" id="ARBA00004123"/>
    </source>
</evidence>
<dbReference type="SMR" id="A0A843UG06"/>
<comment type="subcellular location">
    <subcellularLocation>
        <location evidence="1">Nucleus</location>
    </subcellularLocation>
</comment>
<evidence type="ECO:0000313" key="13">
    <source>
        <dbReference type="Proteomes" id="UP000652761"/>
    </source>
</evidence>
<comment type="subunit">
    <text evidence="2">Homotrimer.</text>
</comment>
<reference evidence="12" key="1">
    <citation type="submission" date="2017-07" db="EMBL/GenBank/DDBJ databases">
        <title>Taro Niue Genome Assembly and Annotation.</title>
        <authorList>
            <person name="Atibalentja N."/>
            <person name="Keating K."/>
            <person name="Fields C.J."/>
        </authorList>
    </citation>
    <scope>NUCLEOTIDE SEQUENCE</scope>
    <source>
        <strain evidence="12">Niue_2</strain>
        <tissue evidence="12">Leaf</tissue>
    </source>
</reference>
<proteinExistence type="inferred from homology"/>
<dbReference type="InterPro" id="IPR000232">
    <property type="entry name" value="HSF_DNA-bd"/>
</dbReference>
<feature type="compositionally biased region" description="Polar residues" evidence="10">
    <location>
        <begin position="1"/>
        <end position="10"/>
    </location>
</feature>
<keyword evidence="5" id="KW-0346">Stress response</keyword>
<dbReference type="GO" id="GO:0006357">
    <property type="term" value="P:regulation of transcription by RNA polymerase II"/>
    <property type="evidence" value="ECO:0007669"/>
    <property type="project" value="TreeGrafter"/>
</dbReference>
<feature type="region of interest" description="Disordered" evidence="10">
    <location>
        <begin position="154"/>
        <end position="184"/>
    </location>
</feature>
<dbReference type="Pfam" id="PF00447">
    <property type="entry name" value="HSF_DNA-bind"/>
    <property type="match status" value="1"/>
</dbReference>
<dbReference type="SUPFAM" id="SSF46785">
    <property type="entry name" value="Winged helix' DNA-binding domain"/>
    <property type="match status" value="1"/>
</dbReference>
<evidence type="ECO:0000256" key="10">
    <source>
        <dbReference type="SAM" id="MobiDB-lite"/>
    </source>
</evidence>
<evidence type="ECO:0000256" key="6">
    <source>
        <dbReference type="ARBA" id="ARBA00023125"/>
    </source>
</evidence>
<feature type="compositionally biased region" description="Low complexity" evidence="10">
    <location>
        <begin position="17"/>
        <end position="29"/>
    </location>
</feature>
<dbReference type="GO" id="GO:0005634">
    <property type="term" value="C:nucleus"/>
    <property type="evidence" value="ECO:0007669"/>
    <property type="project" value="UniProtKB-SubCell"/>
</dbReference>
<dbReference type="AlphaFoldDB" id="A0A843UG06"/>
<keyword evidence="3" id="KW-0597">Phosphoprotein</keyword>
<dbReference type="Gene3D" id="1.10.10.10">
    <property type="entry name" value="Winged helix-like DNA-binding domain superfamily/Winged helix DNA-binding domain"/>
    <property type="match status" value="1"/>
</dbReference>
<dbReference type="PANTHER" id="PTHR10015">
    <property type="entry name" value="HEAT SHOCK TRANSCRIPTION FACTOR"/>
    <property type="match status" value="1"/>
</dbReference>
<dbReference type="InterPro" id="IPR036390">
    <property type="entry name" value="WH_DNA-bd_sf"/>
</dbReference>
<dbReference type="OrthoDB" id="60033at2759"/>
<feature type="compositionally biased region" description="Polar residues" evidence="10">
    <location>
        <begin position="154"/>
        <end position="181"/>
    </location>
</feature>
<evidence type="ECO:0000256" key="8">
    <source>
        <dbReference type="ARBA" id="ARBA00023242"/>
    </source>
</evidence>
<dbReference type="PROSITE" id="PS00434">
    <property type="entry name" value="HSF_DOMAIN"/>
    <property type="match status" value="1"/>
</dbReference>
<evidence type="ECO:0000256" key="5">
    <source>
        <dbReference type="ARBA" id="ARBA00023016"/>
    </source>
</evidence>
<sequence>MAPPTTQSLEQAADDLAATAVPSSSSPTSDAHRALPTPFLTKTYQLVDDPTLNDVISWNEDGSAFVVWRPAEFARDLLPRFFKHNNFSSFVRQLNTYGFRKIVPDRWEFANDCFRRGERRLLCDIHRRRVQPPSVLAVPSAATVIPVAIPANMSASSPTNSGDDQALSSYSPPQGSGSASSEIADENHRLRKENDRLNHEVSQLKNLCNDIVILMSKYATHHQRPRQADEDDDACAGAGAGGGSTSQAAERSPPSPSCLLELMPGMRFPDDPDQAGPCQDNYAKSDEEGPSPRLFGVAIGQKRAREDEHASPPDEPQHHRRTVEIKPEPAYPGNGGDPPREDEESEWRPGLLPDRTVGD</sequence>
<feature type="compositionally biased region" description="Basic and acidic residues" evidence="10">
    <location>
        <begin position="303"/>
        <end position="327"/>
    </location>
</feature>
<feature type="domain" description="HSF-type DNA-binding" evidence="11">
    <location>
        <begin position="78"/>
        <end position="102"/>
    </location>
</feature>
<evidence type="ECO:0000256" key="7">
    <source>
        <dbReference type="ARBA" id="ARBA00023163"/>
    </source>
</evidence>
<evidence type="ECO:0000259" key="11">
    <source>
        <dbReference type="PROSITE" id="PS00434"/>
    </source>
</evidence>
<feature type="region of interest" description="Disordered" evidence="10">
    <location>
        <begin position="1"/>
        <end position="32"/>
    </location>
</feature>
<keyword evidence="4" id="KW-0805">Transcription regulation</keyword>
<keyword evidence="7" id="KW-0804">Transcription</keyword>
<keyword evidence="6" id="KW-0238">DNA-binding</keyword>
<dbReference type="PANTHER" id="PTHR10015:SF169">
    <property type="entry name" value="HEAT STRESS TRANSCRIPTION FACTOR B-2B"/>
    <property type="match status" value="1"/>
</dbReference>
<keyword evidence="13" id="KW-1185">Reference proteome</keyword>
<accession>A0A843UG06</accession>
<protein>
    <recommendedName>
        <fullName evidence="11">HSF-type DNA-binding domain-containing protein</fullName>
    </recommendedName>
</protein>
<dbReference type="FunFam" id="1.10.10.10:FF:000037">
    <property type="entry name" value="Heat stress transcription factor B-4"/>
    <property type="match status" value="1"/>
</dbReference>
<gene>
    <name evidence="12" type="ORF">Taro_014844</name>
</gene>
<dbReference type="PRINTS" id="PR00056">
    <property type="entry name" value="HSFDOMAIN"/>
</dbReference>
<organism evidence="12 13">
    <name type="scientific">Colocasia esculenta</name>
    <name type="common">Wild taro</name>
    <name type="synonym">Arum esculentum</name>
    <dbReference type="NCBI Taxonomy" id="4460"/>
    <lineage>
        <taxon>Eukaryota</taxon>
        <taxon>Viridiplantae</taxon>
        <taxon>Streptophyta</taxon>
        <taxon>Embryophyta</taxon>
        <taxon>Tracheophyta</taxon>
        <taxon>Spermatophyta</taxon>
        <taxon>Magnoliopsida</taxon>
        <taxon>Liliopsida</taxon>
        <taxon>Araceae</taxon>
        <taxon>Aroideae</taxon>
        <taxon>Colocasieae</taxon>
        <taxon>Colocasia</taxon>
    </lineage>
</organism>
<evidence type="ECO:0000256" key="4">
    <source>
        <dbReference type="ARBA" id="ARBA00023015"/>
    </source>
</evidence>
<keyword evidence="8" id="KW-0539">Nucleus</keyword>
<comment type="caution">
    <text evidence="12">The sequence shown here is derived from an EMBL/GenBank/DDBJ whole genome shotgun (WGS) entry which is preliminary data.</text>
</comment>
<evidence type="ECO:0000256" key="3">
    <source>
        <dbReference type="ARBA" id="ARBA00022553"/>
    </source>
</evidence>
<evidence type="ECO:0000313" key="12">
    <source>
        <dbReference type="EMBL" id="MQL82385.1"/>
    </source>
</evidence>
<dbReference type="EMBL" id="NMUH01000628">
    <property type="protein sequence ID" value="MQL82385.1"/>
    <property type="molecule type" value="Genomic_DNA"/>
</dbReference>
<dbReference type="GO" id="GO:0000978">
    <property type="term" value="F:RNA polymerase II cis-regulatory region sequence-specific DNA binding"/>
    <property type="evidence" value="ECO:0007669"/>
    <property type="project" value="TreeGrafter"/>
</dbReference>
<dbReference type="Proteomes" id="UP000652761">
    <property type="component" value="Unassembled WGS sequence"/>
</dbReference>
<evidence type="ECO:0000256" key="9">
    <source>
        <dbReference type="RuleBase" id="RU004020"/>
    </source>
</evidence>